<keyword evidence="4" id="KW-1185">Reference proteome</keyword>
<dbReference type="OrthoDB" id="69088at2759"/>
<reference evidence="3" key="1">
    <citation type="submission" date="2022-07" db="EMBL/GenBank/DDBJ databases">
        <authorList>
            <person name="Trinca V."/>
            <person name="Uliana J.V.C."/>
            <person name="Torres T.T."/>
            <person name="Ward R.J."/>
            <person name="Monesi N."/>
        </authorList>
    </citation>
    <scope>NUCLEOTIDE SEQUENCE</scope>
    <source>
        <strain evidence="3">HSMRA1968</strain>
        <tissue evidence="3">Whole embryos</tissue>
    </source>
</reference>
<evidence type="ECO:0000259" key="2">
    <source>
        <dbReference type="Pfam" id="PF14838"/>
    </source>
</evidence>
<proteinExistence type="predicted"/>
<accession>A0A9Q0MUN2</accession>
<dbReference type="InterPro" id="IPR029444">
    <property type="entry name" value="INTS5_C"/>
</dbReference>
<dbReference type="EMBL" id="WJQU01000003">
    <property type="protein sequence ID" value="KAJ6637430.1"/>
    <property type="molecule type" value="Genomic_DNA"/>
</dbReference>
<evidence type="ECO:0000313" key="4">
    <source>
        <dbReference type="Proteomes" id="UP001151699"/>
    </source>
</evidence>
<dbReference type="GO" id="GO:0032039">
    <property type="term" value="C:integrator complex"/>
    <property type="evidence" value="ECO:0007669"/>
    <property type="project" value="InterPro"/>
</dbReference>
<evidence type="ECO:0000313" key="3">
    <source>
        <dbReference type="EMBL" id="KAJ6637430.1"/>
    </source>
</evidence>
<evidence type="ECO:0000259" key="1">
    <source>
        <dbReference type="Pfam" id="PF14837"/>
    </source>
</evidence>
<dbReference type="PANTHER" id="PTHR31697">
    <property type="entry name" value="INTEGRATOR COMPLEX SUBUNIT 5"/>
    <property type="match status" value="1"/>
</dbReference>
<feature type="domain" description="Integrator complex subunit 5 N-terminal" evidence="1">
    <location>
        <begin position="5"/>
        <end position="203"/>
    </location>
</feature>
<dbReference type="PANTHER" id="PTHR31697:SF2">
    <property type="entry name" value="INTEGRATOR COMPLEX SUBUNIT 5"/>
    <property type="match status" value="1"/>
</dbReference>
<protein>
    <submittedName>
        <fullName evidence="3">Integrator complex subunit 5</fullName>
    </submittedName>
</protein>
<name>A0A9Q0MUN2_9DIPT</name>
<dbReference type="Pfam" id="PF14837">
    <property type="entry name" value="INTS5_N"/>
    <property type="match status" value="1"/>
</dbReference>
<feature type="domain" description="Integrator complex subunit 5 C-terminal" evidence="2">
    <location>
        <begin position="210"/>
        <end position="958"/>
    </location>
</feature>
<dbReference type="GO" id="GO:0034472">
    <property type="term" value="P:snRNA 3'-end processing"/>
    <property type="evidence" value="ECO:0007669"/>
    <property type="project" value="TreeGrafter"/>
</dbReference>
<dbReference type="InterPro" id="IPR040316">
    <property type="entry name" value="INTS5"/>
</dbReference>
<gene>
    <name evidence="3" type="primary">omd</name>
    <name evidence="3" type="ORF">Bhyg_10160</name>
</gene>
<sequence length="980" mass="109886">MTSNQSLLNELKYFVNGVPNLHRGLPPDVSAQLVKCSLTMLEELSTCREVILEYFAMVFDESVKNYERDPQGPPPDDEIIVTIQESLENLVTKGPSAWAPLISSWSLRILGTLSNKYSRGRVMDIGKACTLWLGSNAMRCLLGLAALCFGKLYSKDTDDCIATLLNTFVQNSPHFDWVVARLGGCFPLKVISKILQCGLRGFVGNANSTLDSEVGILGYLSFAYESDLKFALNEMLQAVLITNFASIQPQISTIPYLLHLSNMSDILLQLIINVFLDLCKLQIKECCDTAQENSSFNKISVNDSLIPSLIDQSQLWPQNFKPQNIIPLLTSLSLKLRNDATKTIITLAKIAENHAWCQDLLESILQELESFVWENRSCPLLTDLTKDDSTETLWDSCLSSNLFQQQTAVRLLLLASPQAPYIFHQTVAKLLEKSYVINNNGLGALIRILSSHVEIPEPLQVKPGIEMALERLILGSNRKRNDYAATGLNILKNLVSLIQIEKLNTSPHLNRSLVTTTVTDCIPKILMIQSLLLKRNLNAIRHPITDDDRNCYDADNIRSKKTQCKLDNSATDDVNQVQLEKEQIHLTANILDLLEIGASEGGMGMVDVIKLAQQTVSYFFWSLYENNPLQRSTAVNRVYSMLARQCIIRKSSRTLALRELLEGAFYSYGDLFGAHSDNINSDTKKEMVSLMKLNQNHCSTRSILHAGIIGNGLQPPMQAAEELKPEMQQFFLGAIAACCKSDVSFGVGLRSNLFISRLQDIPTTIDGFSTVSLLLVEMVSTDVMYNGLPWPDEDFSKVTMERDLQIRRTFTNAPILWGLLGLVATYRPAICFTSVLLRALCASVLNQWRAKTIDKYQVTANNVELYDVTKKLLEVMSMGQLLPPPLSYLHTVIEYLDASEISIVLKECIWNYMKENVPSPVLYGVDSTGLHWRDSVAAKPYPHFVDPLRNIMQRKLPQLGTFYHQMFVLSELSENAPKKN</sequence>
<dbReference type="AlphaFoldDB" id="A0A9Q0MUN2"/>
<dbReference type="InterPro" id="IPR029445">
    <property type="entry name" value="INTS5_N"/>
</dbReference>
<dbReference type="Pfam" id="PF14838">
    <property type="entry name" value="INTS5_C"/>
    <property type="match status" value="1"/>
</dbReference>
<comment type="caution">
    <text evidence="3">The sequence shown here is derived from an EMBL/GenBank/DDBJ whole genome shotgun (WGS) entry which is preliminary data.</text>
</comment>
<dbReference type="Proteomes" id="UP001151699">
    <property type="component" value="Chromosome X"/>
</dbReference>
<organism evidence="3 4">
    <name type="scientific">Pseudolycoriella hygida</name>
    <dbReference type="NCBI Taxonomy" id="35572"/>
    <lineage>
        <taxon>Eukaryota</taxon>
        <taxon>Metazoa</taxon>
        <taxon>Ecdysozoa</taxon>
        <taxon>Arthropoda</taxon>
        <taxon>Hexapoda</taxon>
        <taxon>Insecta</taxon>
        <taxon>Pterygota</taxon>
        <taxon>Neoptera</taxon>
        <taxon>Endopterygota</taxon>
        <taxon>Diptera</taxon>
        <taxon>Nematocera</taxon>
        <taxon>Sciaroidea</taxon>
        <taxon>Sciaridae</taxon>
        <taxon>Pseudolycoriella</taxon>
    </lineage>
</organism>